<proteinExistence type="inferred from homology"/>
<evidence type="ECO:0000256" key="2">
    <source>
        <dbReference type="ARBA" id="ARBA00022723"/>
    </source>
</evidence>
<dbReference type="Pfam" id="PF00174">
    <property type="entry name" value="Oxidored_molyb"/>
    <property type="match status" value="1"/>
</dbReference>
<dbReference type="SUPFAM" id="SSF55856">
    <property type="entry name" value="Cytochrome b5-like heme/steroid binding domain"/>
    <property type="match status" value="1"/>
</dbReference>
<evidence type="ECO:0000256" key="1">
    <source>
        <dbReference type="ARBA" id="ARBA00022617"/>
    </source>
</evidence>
<keyword evidence="2 4" id="KW-0479">Metal-binding</keyword>
<evidence type="ECO:0000313" key="6">
    <source>
        <dbReference type="EMBL" id="CAE0404195.1"/>
    </source>
</evidence>
<keyword evidence="3 4" id="KW-0408">Iron</keyword>
<dbReference type="PROSITE" id="PS00191">
    <property type="entry name" value="CYTOCHROME_B5_1"/>
    <property type="match status" value="1"/>
</dbReference>
<evidence type="ECO:0000256" key="3">
    <source>
        <dbReference type="ARBA" id="ARBA00023004"/>
    </source>
</evidence>
<organism evidence="6">
    <name type="scientific">Amphora coffeiformis</name>
    <dbReference type="NCBI Taxonomy" id="265554"/>
    <lineage>
        <taxon>Eukaryota</taxon>
        <taxon>Sar</taxon>
        <taxon>Stramenopiles</taxon>
        <taxon>Ochrophyta</taxon>
        <taxon>Bacillariophyta</taxon>
        <taxon>Bacillariophyceae</taxon>
        <taxon>Bacillariophycidae</taxon>
        <taxon>Thalassiophysales</taxon>
        <taxon>Catenulaceae</taxon>
        <taxon>Amphora</taxon>
    </lineage>
</organism>
<dbReference type="Pfam" id="PF00173">
    <property type="entry name" value="Cyt-b5"/>
    <property type="match status" value="1"/>
</dbReference>
<comment type="similarity">
    <text evidence="4">Belongs to the cytochrome b5 family.</text>
</comment>
<feature type="domain" description="Cytochrome b5 heme-binding" evidence="5">
    <location>
        <begin position="81"/>
        <end position="162"/>
    </location>
</feature>
<reference evidence="6" key="1">
    <citation type="submission" date="2021-01" db="EMBL/GenBank/DDBJ databases">
        <authorList>
            <person name="Corre E."/>
            <person name="Pelletier E."/>
            <person name="Niang G."/>
            <person name="Scheremetjew M."/>
            <person name="Finn R."/>
            <person name="Kale V."/>
            <person name="Holt S."/>
            <person name="Cochrane G."/>
            <person name="Meng A."/>
            <person name="Brown T."/>
            <person name="Cohen L."/>
        </authorList>
    </citation>
    <scope>NUCLEOTIDE SEQUENCE</scope>
    <source>
        <strain evidence="6">CCMP127</strain>
    </source>
</reference>
<evidence type="ECO:0000259" key="5">
    <source>
        <dbReference type="PROSITE" id="PS50255"/>
    </source>
</evidence>
<dbReference type="InterPro" id="IPR036400">
    <property type="entry name" value="Cyt_B5-like_heme/steroid_sf"/>
</dbReference>
<sequence>MWGSTSRLFLGRSLPRWGFTAGLGAILLGNGPSTPSILTHCHGEESSSSSSAACGCRRRRDELESFLRREQKQQPVDWETLPVYTSEQVAQHDGMNQSSVWMSYGGFVYDVTSFIPLHPGGTARIQRAAGVAMEPFWHLHTQHFRTQEPMQILSQLVVGRLDGADQEKIDAQIDELERKMDSFRLACRVGNGRIVRHSMADLQKFVKTDRTTRVGCESKGGPVQTSLFGGVLLRDLTRTMGVRHLPDYELLLQAMDGEVVKLDLSDEAIPANEILIAYEENGTPLSQGRGFPLRVIIPGKRVVKWVDRIELKPGKDRDGSSFTTKWFGNIWTNSRT</sequence>
<dbReference type="AlphaFoldDB" id="A0A7S3P4G3"/>
<dbReference type="SMART" id="SM01117">
    <property type="entry name" value="Cyt-b5"/>
    <property type="match status" value="1"/>
</dbReference>
<dbReference type="Gene3D" id="3.90.420.10">
    <property type="entry name" value="Oxidoreductase, molybdopterin-binding domain"/>
    <property type="match status" value="1"/>
</dbReference>
<name>A0A7S3P4G3_9STRA</name>
<dbReference type="GO" id="GO:0006790">
    <property type="term" value="P:sulfur compound metabolic process"/>
    <property type="evidence" value="ECO:0007669"/>
    <property type="project" value="TreeGrafter"/>
</dbReference>
<dbReference type="EMBL" id="HBIM01002692">
    <property type="protein sequence ID" value="CAE0404195.1"/>
    <property type="molecule type" value="Transcribed_RNA"/>
</dbReference>
<dbReference type="GO" id="GO:0008482">
    <property type="term" value="F:sulfite oxidase activity"/>
    <property type="evidence" value="ECO:0007669"/>
    <property type="project" value="TreeGrafter"/>
</dbReference>
<dbReference type="InterPro" id="IPR000572">
    <property type="entry name" value="OxRdtase_Mopterin-bd_dom"/>
</dbReference>
<dbReference type="InterPro" id="IPR036374">
    <property type="entry name" value="OxRdtase_Mopterin-bd_sf"/>
</dbReference>
<dbReference type="InterPro" id="IPR001199">
    <property type="entry name" value="Cyt_B5-like_heme/steroid-bd"/>
</dbReference>
<dbReference type="FunFam" id="3.10.120.10:FF:000007">
    <property type="entry name" value="Sulfite oxidase, mitochondrial"/>
    <property type="match status" value="1"/>
</dbReference>
<dbReference type="GO" id="GO:0005739">
    <property type="term" value="C:mitochondrion"/>
    <property type="evidence" value="ECO:0007669"/>
    <property type="project" value="TreeGrafter"/>
</dbReference>
<keyword evidence="1 4" id="KW-0349">Heme</keyword>
<dbReference type="GO" id="GO:0043546">
    <property type="term" value="F:molybdopterin cofactor binding"/>
    <property type="evidence" value="ECO:0007669"/>
    <property type="project" value="TreeGrafter"/>
</dbReference>
<evidence type="ECO:0000256" key="4">
    <source>
        <dbReference type="RuleBase" id="RU362121"/>
    </source>
</evidence>
<dbReference type="SUPFAM" id="SSF56524">
    <property type="entry name" value="Oxidoreductase molybdopterin-binding domain"/>
    <property type="match status" value="1"/>
</dbReference>
<dbReference type="PANTHER" id="PTHR19372:SF7">
    <property type="entry name" value="SULFITE OXIDASE, MITOCHONDRIAL"/>
    <property type="match status" value="1"/>
</dbReference>
<dbReference type="GO" id="GO:0020037">
    <property type="term" value="F:heme binding"/>
    <property type="evidence" value="ECO:0007669"/>
    <property type="project" value="UniProtKB-UniRule"/>
</dbReference>
<dbReference type="Gene3D" id="3.10.120.10">
    <property type="entry name" value="Cytochrome b5-like heme/steroid binding domain"/>
    <property type="match status" value="1"/>
</dbReference>
<dbReference type="InterPro" id="IPR018506">
    <property type="entry name" value="Cyt_B5_heme-BS"/>
</dbReference>
<dbReference type="PANTHER" id="PTHR19372">
    <property type="entry name" value="SULFITE REDUCTASE"/>
    <property type="match status" value="1"/>
</dbReference>
<protein>
    <recommendedName>
        <fullName evidence="5">Cytochrome b5 heme-binding domain-containing protein</fullName>
    </recommendedName>
</protein>
<dbReference type="PROSITE" id="PS50255">
    <property type="entry name" value="CYTOCHROME_B5_2"/>
    <property type="match status" value="1"/>
</dbReference>
<accession>A0A7S3P4G3</accession>
<dbReference type="GO" id="GO:0046872">
    <property type="term" value="F:metal ion binding"/>
    <property type="evidence" value="ECO:0007669"/>
    <property type="project" value="UniProtKB-UniRule"/>
</dbReference>
<gene>
    <name evidence="6" type="ORF">ACOF00016_LOCUS2354</name>
</gene>